<dbReference type="GO" id="GO:0005524">
    <property type="term" value="F:ATP binding"/>
    <property type="evidence" value="ECO:0007669"/>
    <property type="project" value="UniProtKB-UniRule"/>
</dbReference>
<dbReference type="RefSeq" id="WP_168075324.1">
    <property type="nucleotide sequence ID" value="NZ_BAAAQJ010000019.1"/>
</dbReference>
<feature type="binding site" evidence="9">
    <location>
        <position position="45"/>
    </location>
    <ligand>
        <name>ATP</name>
        <dbReference type="ChEBI" id="CHEBI:30616"/>
    </ligand>
</feature>
<comment type="caution">
    <text evidence="13">The sequence shown here is derived from an EMBL/GenBank/DDBJ whole genome shotgun (WGS) entry which is preliminary data.</text>
</comment>
<feature type="compositionally biased region" description="Gly residues" evidence="10">
    <location>
        <begin position="566"/>
        <end position="581"/>
    </location>
</feature>
<accession>A0A8J3PL42</accession>
<dbReference type="InterPro" id="IPR012291">
    <property type="entry name" value="CBM2_carb-bd_dom_sf"/>
</dbReference>
<proteinExistence type="predicted"/>
<keyword evidence="6 9" id="KW-0067">ATP-binding</keyword>
<evidence type="ECO:0000259" key="11">
    <source>
        <dbReference type="PROSITE" id="PS50011"/>
    </source>
</evidence>
<evidence type="ECO:0000259" key="12">
    <source>
        <dbReference type="PROSITE" id="PS51173"/>
    </source>
</evidence>
<keyword evidence="14" id="KW-1185">Reference proteome</keyword>
<dbReference type="PROSITE" id="PS50011">
    <property type="entry name" value="PROTEIN_KINASE_DOM"/>
    <property type="match status" value="1"/>
</dbReference>
<evidence type="ECO:0000256" key="7">
    <source>
        <dbReference type="ARBA" id="ARBA00047899"/>
    </source>
</evidence>
<feature type="domain" description="Protein kinase" evidence="11">
    <location>
        <begin position="11"/>
        <end position="269"/>
    </location>
</feature>
<dbReference type="GO" id="GO:0030247">
    <property type="term" value="F:polysaccharide binding"/>
    <property type="evidence" value="ECO:0007669"/>
    <property type="project" value="UniProtKB-UniRule"/>
</dbReference>
<dbReference type="EMBL" id="BONU01000014">
    <property type="protein sequence ID" value="GIG74071.1"/>
    <property type="molecule type" value="Genomic_DNA"/>
</dbReference>
<dbReference type="CDD" id="cd14014">
    <property type="entry name" value="STKc_PknB_like"/>
    <property type="match status" value="1"/>
</dbReference>
<dbReference type="FunFam" id="3.30.200.20:FF:000035">
    <property type="entry name" value="Serine/threonine protein kinase Stk1"/>
    <property type="match status" value="1"/>
</dbReference>
<dbReference type="SUPFAM" id="SSF56112">
    <property type="entry name" value="Protein kinase-like (PK-like)"/>
    <property type="match status" value="1"/>
</dbReference>
<dbReference type="PROSITE" id="PS00107">
    <property type="entry name" value="PROTEIN_KINASE_ATP"/>
    <property type="match status" value="1"/>
</dbReference>
<evidence type="ECO:0000313" key="13">
    <source>
        <dbReference type="EMBL" id="GIG74071.1"/>
    </source>
</evidence>
<sequence>MEAVEVLGDRYRLVERLGTGGMSVVWRAYDEVLNRPVAIKVLAAKLAADQHSREMIRAEAQAAARLSHPHITNVYDYGESTTRDGDTVPYVVMELISGRTLSERLIGGPLPWRAALRVGAEVAAALAAAHARGLVHRDVKPGNVMLTSSGVKVVDFGIAAIAGETGEPGPEGIVLGTPAYLAPERLAGGPVQPATDVYGLGLLLYRMLTGELPWAAETTTQMINAHVYAEPGPLPPITGLPEGIAELCARCLAKDPADRPTSREVTQALAAAAGTRVPLPIGKDDPDYLGLDPMLFAHSPLAGRPPGRLRLAVAALFGSGVDASADTSILPASIIGSAAIRSLGRFRRRRAFQVVGATAGLATAGLMLTTCADLPHGQGTPLAIAGQSGVSRAPCVVRYVTRSDDASTFNVEVTVTNSGASRLDRWALQFTFTGDQTLREGSAGEWSQSPTGVVTVRGPASEPSLAVGATRTLSFSAGYHAANPLPTEFALNGAACSYVLVGAAGETRTGGPGASPNTASDVEAAGADPAAVGDAAGGARRNGAGAGAPVGGPPVDGLNAVPAATAGGGSTGGGSTGGGADPGHPSVQPSPTGGGASPSAPAEVPSTPSAQPSSTGPPSPTPGPELSQGGTSPEPNHS</sequence>
<feature type="compositionally biased region" description="Low complexity" evidence="10">
    <location>
        <begin position="531"/>
        <end position="543"/>
    </location>
</feature>
<dbReference type="InterPro" id="IPR008965">
    <property type="entry name" value="CBM2/CBM3_carb-bd_dom_sf"/>
</dbReference>
<dbReference type="Pfam" id="PF00553">
    <property type="entry name" value="CBM_2"/>
    <property type="match status" value="1"/>
</dbReference>
<feature type="compositionally biased region" description="Low complexity" evidence="10">
    <location>
        <begin position="605"/>
        <end position="614"/>
    </location>
</feature>
<evidence type="ECO:0000256" key="9">
    <source>
        <dbReference type="PROSITE-ProRule" id="PRU10141"/>
    </source>
</evidence>
<dbReference type="PROSITE" id="PS51173">
    <property type="entry name" value="CBM2"/>
    <property type="match status" value="1"/>
</dbReference>
<feature type="region of interest" description="Disordered" evidence="10">
    <location>
        <begin position="531"/>
        <end position="638"/>
    </location>
</feature>
<keyword evidence="4 9" id="KW-0547">Nucleotide-binding</keyword>
<dbReference type="SMART" id="SM00637">
    <property type="entry name" value="CBD_II"/>
    <property type="match status" value="1"/>
</dbReference>
<dbReference type="SUPFAM" id="SSF49384">
    <property type="entry name" value="Carbohydrate-binding domain"/>
    <property type="match status" value="1"/>
</dbReference>
<gene>
    <name evidence="13" type="ORF">Pfl04_24750</name>
</gene>
<evidence type="ECO:0000313" key="14">
    <source>
        <dbReference type="Proteomes" id="UP000653674"/>
    </source>
</evidence>
<keyword evidence="5" id="KW-0418">Kinase</keyword>
<dbReference type="PROSITE" id="PS00108">
    <property type="entry name" value="PROTEIN_KINASE_ST"/>
    <property type="match status" value="1"/>
</dbReference>
<dbReference type="InterPro" id="IPR008271">
    <property type="entry name" value="Ser/Thr_kinase_AS"/>
</dbReference>
<evidence type="ECO:0000256" key="8">
    <source>
        <dbReference type="ARBA" id="ARBA00048679"/>
    </source>
</evidence>
<name>A0A8J3PL42_9ACTN</name>
<protein>
    <recommendedName>
        <fullName evidence="1">non-specific serine/threonine protein kinase</fullName>
        <ecNumber evidence="1">2.7.11.1</ecNumber>
    </recommendedName>
</protein>
<dbReference type="InterPro" id="IPR011009">
    <property type="entry name" value="Kinase-like_dom_sf"/>
</dbReference>
<keyword evidence="2" id="KW-0723">Serine/threonine-protein kinase</keyword>
<dbReference type="Pfam" id="PF00069">
    <property type="entry name" value="Pkinase"/>
    <property type="match status" value="1"/>
</dbReference>
<dbReference type="PANTHER" id="PTHR43289:SF6">
    <property type="entry name" value="SERINE_THREONINE-PROTEIN KINASE NEKL-3"/>
    <property type="match status" value="1"/>
</dbReference>
<dbReference type="SMART" id="SM00220">
    <property type="entry name" value="S_TKc"/>
    <property type="match status" value="1"/>
</dbReference>
<evidence type="ECO:0000256" key="3">
    <source>
        <dbReference type="ARBA" id="ARBA00022679"/>
    </source>
</evidence>
<evidence type="ECO:0000256" key="5">
    <source>
        <dbReference type="ARBA" id="ARBA00022777"/>
    </source>
</evidence>
<evidence type="ECO:0000256" key="4">
    <source>
        <dbReference type="ARBA" id="ARBA00022741"/>
    </source>
</evidence>
<dbReference type="AlphaFoldDB" id="A0A8J3PL42"/>
<dbReference type="GO" id="GO:0004674">
    <property type="term" value="F:protein serine/threonine kinase activity"/>
    <property type="evidence" value="ECO:0007669"/>
    <property type="project" value="UniProtKB-KW"/>
</dbReference>
<dbReference type="EC" id="2.7.11.1" evidence="1"/>
<comment type="catalytic activity">
    <reaction evidence="7">
        <text>L-threonyl-[protein] + ATP = O-phospho-L-threonyl-[protein] + ADP + H(+)</text>
        <dbReference type="Rhea" id="RHEA:46608"/>
        <dbReference type="Rhea" id="RHEA-COMP:11060"/>
        <dbReference type="Rhea" id="RHEA-COMP:11605"/>
        <dbReference type="ChEBI" id="CHEBI:15378"/>
        <dbReference type="ChEBI" id="CHEBI:30013"/>
        <dbReference type="ChEBI" id="CHEBI:30616"/>
        <dbReference type="ChEBI" id="CHEBI:61977"/>
        <dbReference type="ChEBI" id="CHEBI:456216"/>
        <dbReference type="EC" id="2.7.11.1"/>
    </reaction>
</comment>
<dbReference type="Gene3D" id="2.60.40.290">
    <property type="match status" value="1"/>
</dbReference>
<dbReference type="Gene3D" id="1.10.510.10">
    <property type="entry name" value="Transferase(Phosphotransferase) domain 1"/>
    <property type="match status" value="1"/>
</dbReference>
<dbReference type="GO" id="GO:0004553">
    <property type="term" value="F:hydrolase activity, hydrolyzing O-glycosyl compounds"/>
    <property type="evidence" value="ECO:0007669"/>
    <property type="project" value="InterPro"/>
</dbReference>
<dbReference type="InterPro" id="IPR000719">
    <property type="entry name" value="Prot_kinase_dom"/>
</dbReference>
<dbReference type="Proteomes" id="UP000653674">
    <property type="component" value="Unassembled WGS sequence"/>
</dbReference>
<dbReference type="InterPro" id="IPR017441">
    <property type="entry name" value="Protein_kinase_ATP_BS"/>
</dbReference>
<evidence type="ECO:0000256" key="2">
    <source>
        <dbReference type="ARBA" id="ARBA00022527"/>
    </source>
</evidence>
<evidence type="ECO:0000256" key="1">
    <source>
        <dbReference type="ARBA" id="ARBA00012513"/>
    </source>
</evidence>
<dbReference type="GO" id="GO:0005975">
    <property type="term" value="P:carbohydrate metabolic process"/>
    <property type="evidence" value="ECO:0007669"/>
    <property type="project" value="InterPro"/>
</dbReference>
<dbReference type="PANTHER" id="PTHR43289">
    <property type="entry name" value="MITOGEN-ACTIVATED PROTEIN KINASE KINASE KINASE 20-RELATED"/>
    <property type="match status" value="1"/>
</dbReference>
<feature type="domain" description="CBM2" evidence="12">
    <location>
        <begin position="388"/>
        <end position="499"/>
    </location>
</feature>
<keyword evidence="3" id="KW-0808">Transferase</keyword>
<dbReference type="Gene3D" id="3.30.200.20">
    <property type="entry name" value="Phosphorylase Kinase, domain 1"/>
    <property type="match status" value="1"/>
</dbReference>
<organism evidence="13 14">
    <name type="scientific">Planosporangium flavigriseum</name>
    <dbReference type="NCBI Taxonomy" id="373681"/>
    <lineage>
        <taxon>Bacteria</taxon>
        <taxon>Bacillati</taxon>
        <taxon>Actinomycetota</taxon>
        <taxon>Actinomycetes</taxon>
        <taxon>Micromonosporales</taxon>
        <taxon>Micromonosporaceae</taxon>
        <taxon>Planosporangium</taxon>
    </lineage>
</organism>
<evidence type="ECO:0000256" key="10">
    <source>
        <dbReference type="SAM" id="MobiDB-lite"/>
    </source>
</evidence>
<feature type="compositionally biased region" description="Polar residues" evidence="10">
    <location>
        <begin position="628"/>
        <end position="638"/>
    </location>
</feature>
<evidence type="ECO:0000256" key="6">
    <source>
        <dbReference type="ARBA" id="ARBA00022840"/>
    </source>
</evidence>
<reference evidence="13" key="1">
    <citation type="submission" date="2021-01" db="EMBL/GenBank/DDBJ databases">
        <title>Whole genome shotgun sequence of Planosporangium flavigriseum NBRC 105377.</title>
        <authorList>
            <person name="Komaki H."/>
            <person name="Tamura T."/>
        </authorList>
    </citation>
    <scope>NUCLEOTIDE SEQUENCE</scope>
    <source>
        <strain evidence="13">NBRC 105377</strain>
    </source>
</reference>
<dbReference type="InterPro" id="IPR001919">
    <property type="entry name" value="CBD2"/>
</dbReference>
<comment type="catalytic activity">
    <reaction evidence="8">
        <text>L-seryl-[protein] + ATP = O-phospho-L-seryl-[protein] + ADP + H(+)</text>
        <dbReference type="Rhea" id="RHEA:17989"/>
        <dbReference type="Rhea" id="RHEA-COMP:9863"/>
        <dbReference type="Rhea" id="RHEA-COMP:11604"/>
        <dbReference type="ChEBI" id="CHEBI:15378"/>
        <dbReference type="ChEBI" id="CHEBI:29999"/>
        <dbReference type="ChEBI" id="CHEBI:30616"/>
        <dbReference type="ChEBI" id="CHEBI:83421"/>
        <dbReference type="ChEBI" id="CHEBI:456216"/>
        <dbReference type="EC" id="2.7.11.1"/>
    </reaction>
</comment>